<dbReference type="InterPro" id="IPR006638">
    <property type="entry name" value="Elp3/MiaA/NifB-like_rSAM"/>
</dbReference>
<dbReference type="GO" id="GO:0003824">
    <property type="term" value="F:catalytic activity"/>
    <property type="evidence" value="ECO:0007669"/>
    <property type="project" value="InterPro"/>
</dbReference>
<dbReference type="GO" id="GO:0051539">
    <property type="term" value="F:4 iron, 4 sulfur cluster binding"/>
    <property type="evidence" value="ECO:0007669"/>
    <property type="project" value="UniProtKB-KW"/>
</dbReference>
<dbReference type="GO" id="GO:0005829">
    <property type="term" value="C:cytosol"/>
    <property type="evidence" value="ECO:0007669"/>
    <property type="project" value="TreeGrafter"/>
</dbReference>
<dbReference type="Gene3D" id="3.20.20.70">
    <property type="entry name" value="Aldolase class I"/>
    <property type="match status" value="1"/>
</dbReference>
<evidence type="ECO:0000256" key="2">
    <source>
        <dbReference type="ARBA" id="ARBA00022603"/>
    </source>
</evidence>
<organism evidence="9">
    <name type="scientific">Blastochloris viridis</name>
    <name type="common">Rhodopseudomonas viridis</name>
    <dbReference type="NCBI Taxonomy" id="1079"/>
    <lineage>
        <taxon>Bacteria</taxon>
        <taxon>Pseudomonadati</taxon>
        <taxon>Pseudomonadota</taxon>
        <taxon>Alphaproteobacteria</taxon>
        <taxon>Hyphomicrobiales</taxon>
        <taxon>Blastochloridaceae</taxon>
        <taxon>Blastochloris</taxon>
    </lineage>
</organism>
<feature type="domain" description="B12-binding" evidence="8">
    <location>
        <begin position="22"/>
        <end position="157"/>
    </location>
</feature>
<keyword evidence="6" id="KW-0408">Iron</keyword>
<dbReference type="Pfam" id="PF02310">
    <property type="entry name" value="B12-binding"/>
    <property type="match status" value="1"/>
</dbReference>
<dbReference type="SFLD" id="SFLDG01082">
    <property type="entry name" value="B12-binding_domain_containing"/>
    <property type="match status" value="1"/>
</dbReference>
<dbReference type="GO" id="GO:0031419">
    <property type="term" value="F:cobalamin binding"/>
    <property type="evidence" value="ECO:0007669"/>
    <property type="project" value="InterPro"/>
</dbReference>
<dbReference type="InterPro" id="IPR036724">
    <property type="entry name" value="Cobalamin-bd_sf"/>
</dbReference>
<dbReference type="InterPro" id="IPR013785">
    <property type="entry name" value="Aldolase_TIM"/>
</dbReference>
<evidence type="ECO:0000256" key="4">
    <source>
        <dbReference type="ARBA" id="ARBA00022691"/>
    </source>
</evidence>
<dbReference type="PROSITE" id="PS51332">
    <property type="entry name" value="B12_BINDING"/>
    <property type="match status" value="1"/>
</dbReference>
<dbReference type="SUPFAM" id="SSF102114">
    <property type="entry name" value="Radical SAM enzymes"/>
    <property type="match status" value="1"/>
</dbReference>
<dbReference type="InterPro" id="IPR051198">
    <property type="entry name" value="BchE-like"/>
</dbReference>
<dbReference type="SMART" id="SM00729">
    <property type="entry name" value="Elp3"/>
    <property type="match status" value="1"/>
</dbReference>
<evidence type="ECO:0000256" key="5">
    <source>
        <dbReference type="ARBA" id="ARBA00022723"/>
    </source>
</evidence>
<dbReference type="PANTHER" id="PTHR43409">
    <property type="entry name" value="ANAEROBIC MAGNESIUM-PROTOPORPHYRIN IX MONOMETHYL ESTER CYCLASE-RELATED"/>
    <property type="match status" value="1"/>
</dbReference>
<dbReference type="InterPro" id="IPR058240">
    <property type="entry name" value="rSAM_sf"/>
</dbReference>
<keyword evidence="4" id="KW-0949">S-adenosyl-L-methionine</keyword>
<evidence type="ECO:0000256" key="3">
    <source>
        <dbReference type="ARBA" id="ARBA00022679"/>
    </source>
</evidence>
<dbReference type="InterPro" id="IPR007197">
    <property type="entry name" value="rSAM"/>
</dbReference>
<dbReference type="EMBL" id="AP014854">
    <property type="protein sequence ID" value="BAR98599.1"/>
    <property type="molecule type" value="Genomic_DNA"/>
</dbReference>
<dbReference type="SUPFAM" id="SSF52242">
    <property type="entry name" value="Cobalamin (vitamin B12)-binding domain"/>
    <property type="match status" value="1"/>
</dbReference>
<dbReference type="Pfam" id="PF04055">
    <property type="entry name" value="Radical_SAM"/>
    <property type="match status" value="1"/>
</dbReference>
<keyword evidence="2" id="KW-0489">Methyltransferase</keyword>
<keyword evidence="3" id="KW-0808">Transferase</keyword>
<comment type="cofactor">
    <cofactor evidence="1">
        <name>[4Fe-4S] cluster</name>
        <dbReference type="ChEBI" id="CHEBI:49883"/>
    </cofactor>
</comment>
<dbReference type="Gene3D" id="3.40.50.280">
    <property type="entry name" value="Cobalamin-binding domain"/>
    <property type="match status" value="1"/>
</dbReference>
<name>A0A182CZI7_BLAVI</name>
<keyword evidence="5" id="KW-0479">Metal-binding</keyword>
<dbReference type="AlphaFoldDB" id="A0A182CZI7"/>
<evidence type="ECO:0000256" key="7">
    <source>
        <dbReference type="ARBA" id="ARBA00023014"/>
    </source>
</evidence>
<evidence type="ECO:0000256" key="1">
    <source>
        <dbReference type="ARBA" id="ARBA00001966"/>
    </source>
</evidence>
<dbReference type="GO" id="GO:0046872">
    <property type="term" value="F:metal ion binding"/>
    <property type="evidence" value="ECO:0007669"/>
    <property type="project" value="UniProtKB-KW"/>
</dbReference>
<sequence>MMEWSDLTPRIELSRPRPLRVALPVLLCGDLVDSPEHLGPAYIAAVLRAAGAEVAIIEAELDRDDDALAEIIALRPDIVGIGLTTVAVEPARRFGARLRAALGPAPLIVGGGAVATHLGATLLTNSGWQFLDAVVRGEGEIPMLRLAETVHGGGDLGAVPSLCWRRADGTIAETAIQRGASDLDRLPFPARDQLARHGGRLPYVRLSTSRGCTGRCAFCNAPHSRNGVGPAAKPWRGASPRRIVDEIAALVGRFGCNTFDFIDSTFEDPGGGEIGKARVRAIAEEIIARNLRIYFNVFMQAQNWSAADQPLLELLWRAGLEKVCVGIESGNDADLERWHKRSRLADNTRIIALLRRLGVHVAFGFIAFHPWSSFDTVRANHAFLRDHVGHNLRRFTVRLELYPGAEVVETLASAGMLSPDFHQTLNPYAYRYRDERIQRLASCLSAIFDEEYSHNSTLREVPAVFRFETYDIVLHNFISRIARAYPGDGVAGDILAGFRTELAAIKHEMARHNFALVCELTDRAETGRLEVADARRWAAPTQRLFLDRIEQIERLKMRYGLRLRRHGIDVAAIAAASQPARISA</sequence>
<proteinExistence type="predicted"/>
<dbReference type="SFLD" id="SFLDG01123">
    <property type="entry name" value="methyltransferase_(Class_B)"/>
    <property type="match status" value="1"/>
</dbReference>
<protein>
    <submittedName>
        <fullName evidence="9">Radical SAM domain protein</fullName>
    </submittedName>
</protein>
<evidence type="ECO:0000313" key="9">
    <source>
        <dbReference type="EMBL" id="BAR98599.1"/>
    </source>
</evidence>
<dbReference type="SFLD" id="SFLDS00029">
    <property type="entry name" value="Radical_SAM"/>
    <property type="match status" value="1"/>
</dbReference>
<accession>A0A182CZI7</accession>
<evidence type="ECO:0000256" key="6">
    <source>
        <dbReference type="ARBA" id="ARBA00023004"/>
    </source>
</evidence>
<keyword evidence="7" id="KW-0411">Iron-sulfur</keyword>
<dbReference type="CDD" id="cd02068">
    <property type="entry name" value="radical_SAM_B12_BD"/>
    <property type="match status" value="1"/>
</dbReference>
<reference evidence="9" key="1">
    <citation type="journal article" date="2015" name="Genome Announc.">
        <title>Complete Genome Sequence of the Bacteriochlorophyll b-Producing Photosynthetic Bacterium Blastochloris viridis.</title>
        <authorList>
            <person name="Tsukatani Y."/>
            <person name="Hirose Y."/>
            <person name="Harada J."/>
            <person name="Misawa N."/>
            <person name="Mori K."/>
            <person name="Inoue K."/>
            <person name="Tamiaki H."/>
        </authorList>
    </citation>
    <scope>NUCLEOTIDE SEQUENCE [LARGE SCALE GENOMIC DNA]</scope>
    <source>
        <strain evidence="9">DSM 133</strain>
    </source>
</reference>
<dbReference type="CDD" id="cd01335">
    <property type="entry name" value="Radical_SAM"/>
    <property type="match status" value="1"/>
</dbReference>
<gene>
    <name evidence="9" type="ORF">BV133_1006</name>
</gene>
<dbReference type="InterPro" id="IPR034466">
    <property type="entry name" value="Methyltransferase_Class_B"/>
</dbReference>
<dbReference type="InterPro" id="IPR006158">
    <property type="entry name" value="Cobalamin-bd"/>
</dbReference>
<evidence type="ECO:0000259" key="8">
    <source>
        <dbReference type="PROSITE" id="PS51332"/>
    </source>
</evidence>
<dbReference type="PANTHER" id="PTHR43409:SF7">
    <property type="entry name" value="BLL1977 PROTEIN"/>
    <property type="match status" value="1"/>
</dbReference>